<keyword evidence="1" id="KW-0812">Transmembrane</keyword>
<sequence>MEENLRSIAMAYLAAGVGAILLPVAVFLFGYRRWGWRGRVALTGATTFLVFQGILRLPWLPAFNAWATARWGVAAAALLASLTAALWEETGRYVTYRVAVRRPRAADAVALGIGHGGFESAALVGLSLVATAVALLVLPLVEGTGSPSAEGARAASLILPPEAAAGLRQAREAVLAGGLAAPALAFLERVAALSLHVGLSVLVAVAWVRRRSVLWLAAVGVHFAVNAVAVTLAQAGHAVLAEAVVLVLSAAFLWRALRWGPVLDAAVEVPGPHGPAGDGGGL</sequence>
<evidence type="ECO:0000313" key="3">
    <source>
        <dbReference type="Proteomes" id="UP000008915"/>
    </source>
</evidence>
<keyword evidence="3" id="KW-1185">Reference proteome</keyword>
<feature type="transmembrane region" description="Helical" evidence="1">
    <location>
        <begin position="65"/>
        <end position="87"/>
    </location>
</feature>
<reference evidence="2 3" key="1">
    <citation type="journal article" date="2010" name="Stand. Genomic Sci.">
        <title>Complete genome sequence of Thermaerobacter marianensis type strain (7p75a).</title>
        <authorList>
            <person name="Han C."/>
            <person name="Gu W."/>
            <person name="Zhang X."/>
            <person name="Lapidus A."/>
            <person name="Nolan M."/>
            <person name="Copeland A."/>
            <person name="Lucas S."/>
            <person name="Del Rio T.G."/>
            <person name="Tice H."/>
            <person name="Cheng J.F."/>
            <person name="Tapia R."/>
            <person name="Goodwin L."/>
            <person name="Pitluck S."/>
            <person name="Pagani I."/>
            <person name="Ivanova N."/>
            <person name="Mavromatis K."/>
            <person name="Mikhailova N."/>
            <person name="Pati A."/>
            <person name="Chen A."/>
            <person name="Palaniappan K."/>
            <person name="Land M."/>
            <person name="Hauser L."/>
            <person name="Chang Y.J."/>
            <person name="Jeffries C.D."/>
            <person name="Schneider S."/>
            <person name="Rohde M."/>
            <person name="Goker M."/>
            <person name="Pukall R."/>
            <person name="Woyke T."/>
            <person name="Bristow J."/>
            <person name="Eisen J.A."/>
            <person name="Markowitz V."/>
            <person name="Hugenholtz P."/>
            <person name="Kyrpides N.C."/>
            <person name="Klenk H.P."/>
            <person name="Detter J.C."/>
        </authorList>
    </citation>
    <scope>NUCLEOTIDE SEQUENCE [LARGE SCALE GENOMIC DNA]</scope>
    <source>
        <strain evidence="3">ATCC 700841 / DSM 12885 / JCM 10246 / 7p75a</strain>
    </source>
</reference>
<keyword evidence="1" id="KW-0472">Membrane</keyword>
<feature type="transmembrane region" description="Helical" evidence="1">
    <location>
        <begin position="239"/>
        <end position="257"/>
    </location>
</feature>
<dbReference type="Pfam" id="PF10086">
    <property type="entry name" value="YhfC"/>
    <property type="match status" value="1"/>
</dbReference>
<feature type="transmembrane region" description="Helical" evidence="1">
    <location>
        <begin position="213"/>
        <end position="233"/>
    </location>
</feature>
<feature type="transmembrane region" description="Helical" evidence="1">
    <location>
        <begin position="108"/>
        <end position="138"/>
    </location>
</feature>
<organism evidence="2 3">
    <name type="scientific">Thermaerobacter marianensis (strain ATCC 700841 / DSM 12885 / JCM 10246 / 7p75a)</name>
    <dbReference type="NCBI Taxonomy" id="644966"/>
    <lineage>
        <taxon>Bacteria</taxon>
        <taxon>Bacillati</taxon>
        <taxon>Bacillota</taxon>
        <taxon>Clostridia</taxon>
        <taxon>Eubacteriales</taxon>
        <taxon>Clostridiales Family XVII. Incertae Sedis</taxon>
        <taxon>Thermaerobacter</taxon>
    </lineage>
</organism>
<keyword evidence="1" id="KW-1133">Transmembrane helix</keyword>
<name>E6SGH1_THEM7</name>
<feature type="transmembrane region" description="Helical" evidence="1">
    <location>
        <begin position="190"/>
        <end position="208"/>
    </location>
</feature>
<dbReference type="EMBL" id="CP002344">
    <property type="protein sequence ID" value="ADU51623.1"/>
    <property type="molecule type" value="Genomic_DNA"/>
</dbReference>
<feature type="transmembrane region" description="Helical" evidence="1">
    <location>
        <begin position="12"/>
        <end position="31"/>
    </location>
</feature>
<protein>
    <recommendedName>
        <fullName evidence="4">YhfC family intramembrane metalloprotease</fullName>
    </recommendedName>
</protein>
<feature type="transmembrane region" description="Helical" evidence="1">
    <location>
        <begin position="40"/>
        <end position="59"/>
    </location>
</feature>
<dbReference type="InterPro" id="IPR011397">
    <property type="entry name" value="YhfC"/>
</dbReference>
<accession>E6SGH1</accession>
<dbReference type="RefSeq" id="WP_013495927.1">
    <property type="nucleotide sequence ID" value="NC_014831.1"/>
</dbReference>
<gene>
    <name evidence="2" type="ordered locus">Tmar_1512</name>
</gene>
<dbReference type="OrthoDB" id="9807167at2"/>
<dbReference type="eggNOG" id="COG4377">
    <property type="taxonomic scope" value="Bacteria"/>
</dbReference>
<evidence type="ECO:0000313" key="2">
    <source>
        <dbReference type="EMBL" id="ADU51623.1"/>
    </source>
</evidence>
<dbReference type="KEGG" id="tmr:Tmar_1512"/>
<reference evidence="3" key="2">
    <citation type="journal article" date="2010" name="Stand. Genomic Sci.">
        <title>Complete genome sequence of Thermaerobacter marianensis type strain (7p75aT).</title>
        <authorList>
            <person name="Han C."/>
            <person name="Gu W."/>
            <person name="Zhang X."/>
            <person name="Lapidus A."/>
            <person name="Nolan M."/>
            <person name="Copeland A."/>
            <person name="Lucas S."/>
            <person name="Glavina Del Rio T."/>
            <person name="Tice H."/>
            <person name="Cheng J."/>
            <person name="Tapia R."/>
            <person name="Goodwin L."/>
            <person name="Pitluck S."/>
            <person name="Pagani I."/>
            <person name="Ivanova N."/>
            <person name="Mavromatis K."/>
            <person name="Mikhailova N."/>
            <person name="Pati A."/>
            <person name="Chen A."/>
            <person name="Palaniappan K."/>
            <person name="Land M."/>
            <person name="Hauser L."/>
            <person name="Chang Y."/>
            <person name="Jeffries C."/>
            <person name="Schneider S."/>
            <person name="Rohde M."/>
            <person name="Goker M."/>
            <person name="Pukall R."/>
            <person name="Woyke T."/>
            <person name="Bristow J."/>
            <person name="Eisen J."/>
            <person name="Markowitz V."/>
            <person name="Hugenholtz P."/>
            <person name="Kyrpides N."/>
            <person name="Klenk H."/>
            <person name="Detter J."/>
        </authorList>
    </citation>
    <scope>NUCLEOTIDE SEQUENCE [LARGE SCALE GENOMIC DNA]</scope>
    <source>
        <strain evidence="3">ATCC 700841 / DSM 12885 / JCM 10246 / 7p75a</strain>
    </source>
</reference>
<dbReference type="AlphaFoldDB" id="E6SGH1"/>
<evidence type="ECO:0000256" key="1">
    <source>
        <dbReference type="SAM" id="Phobius"/>
    </source>
</evidence>
<dbReference type="HOGENOM" id="CLU_076015_0_0_9"/>
<proteinExistence type="predicted"/>
<evidence type="ECO:0008006" key="4">
    <source>
        <dbReference type="Google" id="ProtNLM"/>
    </source>
</evidence>
<dbReference type="STRING" id="644966.Tmar_1512"/>
<dbReference type="Proteomes" id="UP000008915">
    <property type="component" value="Chromosome"/>
</dbReference>